<dbReference type="EMBL" id="JACYNR010000021">
    <property type="protein sequence ID" value="MBD8128747.1"/>
    <property type="molecule type" value="Genomic_DNA"/>
</dbReference>
<dbReference type="Proteomes" id="UP000610459">
    <property type="component" value="Unassembled WGS sequence"/>
</dbReference>
<sequence length="95" mass="10973">MLPDLIEHRLGKEIFTNISILNIRYEEQIKISPHASEYFSWDVYLDNENPSNSIALTNDGYQAFELHCVPSSKKEAEEIIDNAIVEDYHADESED</sequence>
<comment type="caution">
    <text evidence="1">The sequence shown here is derived from an EMBL/GenBank/DDBJ whole genome shotgun (WGS) entry which is preliminary data.</text>
</comment>
<protein>
    <submittedName>
        <fullName evidence="1">Uncharacterized protein</fullName>
    </submittedName>
</protein>
<organism evidence="1 2">
    <name type="scientific">Enterobacter agglomerans</name>
    <name type="common">Erwinia herbicola</name>
    <name type="synonym">Pantoea agglomerans</name>
    <dbReference type="NCBI Taxonomy" id="549"/>
    <lineage>
        <taxon>Bacteria</taxon>
        <taxon>Pseudomonadati</taxon>
        <taxon>Pseudomonadota</taxon>
        <taxon>Gammaproteobacteria</taxon>
        <taxon>Enterobacterales</taxon>
        <taxon>Erwiniaceae</taxon>
        <taxon>Pantoea</taxon>
        <taxon>Pantoea agglomerans group</taxon>
    </lineage>
</organism>
<proteinExistence type="predicted"/>
<accession>A0ACC5PVF8</accession>
<name>A0ACC5PVF8_ENTAG</name>
<gene>
    <name evidence="1" type="ORF">IFT41_21845</name>
</gene>
<evidence type="ECO:0000313" key="2">
    <source>
        <dbReference type="Proteomes" id="UP000610459"/>
    </source>
</evidence>
<keyword evidence="2" id="KW-1185">Reference proteome</keyword>
<reference evidence="1 2" key="1">
    <citation type="journal article" date="2020" name="FEMS Microbiol. Ecol.">
        <title>Temporal dynamics of bacterial communities during seed development and maturation.</title>
        <authorList>
            <person name="Chesneau G."/>
            <person name="Torres-Cortes G."/>
            <person name="Briand M."/>
            <person name="Darrasse A."/>
            <person name="Preveaux A."/>
            <person name="Marais C."/>
            <person name="Jacques M.A."/>
            <person name="Shade A."/>
            <person name="Barret M."/>
        </authorList>
    </citation>
    <scope>NUCLEOTIDE SEQUENCE [LARGE SCALE GENOMIC DNA]</scope>
    <source>
        <strain evidence="1 2">CFBP13709</strain>
    </source>
</reference>
<evidence type="ECO:0000313" key="1">
    <source>
        <dbReference type="EMBL" id="MBD8128747.1"/>
    </source>
</evidence>